<feature type="region of interest" description="Disordered" evidence="1">
    <location>
        <begin position="238"/>
        <end position="267"/>
    </location>
</feature>
<evidence type="ECO:0000313" key="2">
    <source>
        <dbReference type="EMBL" id="GFH22568.1"/>
    </source>
</evidence>
<sequence>MSWERCRAQPGWLAVQRVGEMLMAIQSQQRQTGASQGWMRHTEHAQLNVMRHGGLVEGGGKWCGDDVVCGYGEGEAVGGAGPGCVGPWLQVGAAGVTAHPPRLQCGGHRLGALHALKCWRLSLSAVLRHPVEGLRWVTLACLPLAATSAGSSHQHIHTLRSTVLPAVQRSHPDWVVGAAAPTPRHHHKLAATCLACLHTFSDTYLPTAALSPAAPQLPAALCLQVTTTTTASAQPRHTLGLAGGADEGREGATGTDPTCPPPQPQQGYTGTLVPAAAFWLHQATAACLNPILR</sequence>
<organism evidence="2 3">
    <name type="scientific">Haematococcus lacustris</name>
    <name type="common">Green alga</name>
    <name type="synonym">Haematococcus pluvialis</name>
    <dbReference type="NCBI Taxonomy" id="44745"/>
    <lineage>
        <taxon>Eukaryota</taxon>
        <taxon>Viridiplantae</taxon>
        <taxon>Chlorophyta</taxon>
        <taxon>core chlorophytes</taxon>
        <taxon>Chlorophyceae</taxon>
        <taxon>CS clade</taxon>
        <taxon>Chlamydomonadales</taxon>
        <taxon>Haematococcaceae</taxon>
        <taxon>Haematococcus</taxon>
    </lineage>
</organism>
<accession>A0A699ZWD5</accession>
<gene>
    <name evidence="2" type="ORF">HaLaN_20049</name>
</gene>
<comment type="caution">
    <text evidence="2">The sequence shown here is derived from an EMBL/GenBank/DDBJ whole genome shotgun (WGS) entry which is preliminary data.</text>
</comment>
<evidence type="ECO:0000313" key="3">
    <source>
        <dbReference type="Proteomes" id="UP000485058"/>
    </source>
</evidence>
<dbReference type="AlphaFoldDB" id="A0A699ZWD5"/>
<dbReference type="EMBL" id="BLLF01002068">
    <property type="protein sequence ID" value="GFH22568.1"/>
    <property type="molecule type" value="Genomic_DNA"/>
</dbReference>
<reference evidence="2 3" key="1">
    <citation type="submission" date="2020-02" db="EMBL/GenBank/DDBJ databases">
        <title>Draft genome sequence of Haematococcus lacustris strain NIES-144.</title>
        <authorList>
            <person name="Morimoto D."/>
            <person name="Nakagawa S."/>
            <person name="Yoshida T."/>
            <person name="Sawayama S."/>
        </authorList>
    </citation>
    <scope>NUCLEOTIDE SEQUENCE [LARGE SCALE GENOMIC DNA]</scope>
    <source>
        <strain evidence="2 3">NIES-144</strain>
    </source>
</reference>
<name>A0A699ZWD5_HAELA</name>
<proteinExistence type="predicted"/>
<dbReference type="Proteomes" id="UP000485058">
    <property type="component" value="Unassembled WGS sequence"/>
</dbReference>
<keyword evidence="3" id="KW-1185">Reference proteome</keyword>
<evidence type="ECO:0000256" key="1">
    <source>
        <dbReference type="SAM" id="MobiDB-lite"/>
    </source>
</evidence>
<protein>
    <submittedName>
        <fullName evidence="2">Uncharacterized protein</fullName>
    </submittedName>
</protein>